<accession>A0ABU1ARF5</accession>
<evidence type="ECO:0000256" key="1">
    <source>
        <dbReference type="SAM" id="Phobius"/>
    </source>
</evidence>
<dbReference type="Proteomes" id="UP001225316">
    <property type="component" value="Unassembled WGS sequence"/>
</dbReference>
<evidence type="ECO:0000313" key="3">
    <source>
        <dbReference type="Proteomes" id="UP001225316"/>
    </source>
</evidence>
<gene>
    <name evidence="2" type="ORF">QEH52_04435</name>
</gene>
<feature type="transmembrane region" description="Helical" evidence="1">
    <location>
        <begin position="12"/>
        <end position="31"/>
    </location>
</feature>
<reference evidence="2 3" key="1">
    <citation type="submission" date="2023-04" db="EMBL/GenBank/DDBJ databases">
        <title>A novel bacteria isolated from coastal sediment.</title>
        <authorList>
            <person name="Liu X.-J."/>
            <person name="Du Z.-J."/>
        </authorList>
    </citation>
    <scope>NUCLEOTIDE SEQUENCE [LARGE SCALE GENOMIC DNA]</scope>
    <source>
        <strain evidence="2 3">SDUM461003</strain>
    </source>
</reference>
<organism evidence="2 3">
    <name type="scientific">Thalassobacterium maritimum</name>
    <dbReference type="NCBI Taxonomy" id="3041265"/>
    <lineage>
        <taxon>Bacteria</taxon>
        <taxon>Pseudomonadati</taxon>
        <taxon>Verrucomicrobiota</taxon>
        <taxon>Opitutia</taxon>
        <taxon>Puniceicoccales</taxon>
        <taxon>Coraliomargaritaceae</taxon>
        <taxon>Thalassobacterium</taxon>
    </lineage>
</organism>
<protein>
    <submittedName>
        <fullName evidence="2">Uncharacterized protein</fullName>
    </submittedName>
</protein>
<keyword evidence="1" id="KW-1133">Transmembrane helix</keyword>
<keyword evidence="1" id="KW-0472">Membrane</keyword>
<dbReference type="RefSeq" id="WP_308948858.1">
    <property type="nucleotide sequence ID" value="NZ_JARXHW010000006.1"/>
</dbReference>
<sequence length="225" mass="24923">MRHGTEGKIIGMLIGLTALVVAAVLGLSVYFSSSSIHSLLTENHALNQAISNLTQEEQIGFATVLSQDTDALGQVSTKFKFVQTAAGNPKEIVDEQIYTIAGDVVHFDALIIKFSDAYVRSGKERALYLWRRIYGEQTAPEQGAPMAVPESAPERYYAITKSLKLSDRELFWQAIWSLANDPQRLSEYGITAVFGNAIYTRMEVGKVYLFKIGASGQIYPEMLEF</sequence>
<comment type="caution">
    <text evidence="2">The sequence shown here is derived from an EMBL/GenBank/DDBJ whole genome shotgun (WGS) entry which is preliminary data.</text>
</comment>
<evidence type="ECO:0000313" key="2">
    <source>
        <dbReference type="EMBL" id="MDQ8206744.1"/>
    </source>
</evidence>
<keyword evidence="1" id="KW-0812">Transmembrane</keyword>
<keyword evidence="3" id="KW-1185">Reference proteome</keyword>
<name>A0ABU1ARF5_9BACT</name>
<proteinExistence type="predicted"/>
<dbReference type="EMBL" id="JARXHW010000006">
    <property type="protein sequence ID" value="MDQ8206744.1"/>
    <property type="molecule type" value="Genomic_DNA"/>
</dbReference>